<comment type="caution">
    <text evidence="2">The sequence shown here is derived from an EMBL/GenBank/DDBJ whole genome shotgun (WGS) entry which is preliminary data.</text>
</comment>
<reference evidence="2" key="1">
    <citation type="submission" date="2020-10" db="EMBL/GenBank/DDBJ databases">
        <authorList>
            <person name="Castelo-Branco R."/>
            <person name="Eusebio N."/>
            <person name="Adriana R."/>
            <person name="Vieira A."/>
            <person name="Brugerolle De Fraissinette N."/>
            <person name="Rezende De Castro R."/>
            <person name="Schneider M.P."/>
            <person name="Vasconcelos V."/>
            <person name="Leao P.N."/>
        </authorList>
    </citation>
    <scope>NUCLEOTIDE SEQUENCE</scope>
    <source>
        <strain evidence="2">LEGE 11479</strain>
    </source>
</reference>
<sequence length="386" mass="44758">MLIDASVKNKENELRVLVVSVRGFRFQVANCVLYEFEDFICNLESAKLYAPTQTFDLARRIYRFAKYATGSNSIASSIAPFPAEVVLKNEYDLLFVVCDNPWQLHLLESVKNWRDKCRHKACYVMETWKLNFDDWRLAYEPFKNFDHIFTGTALCVDTYSDVTGLPCQYLAPALDAFKFCPYPNPPQRLIDVCCVGRRPAETHQSLFQRSQQDDNFFYYYDTVNNGTLEVGNPREHRAKLISLLQRSRYNIAVHARFNALSETGGDQEIGYRYFEGVAAGTVLIGMPPIGKMFPRYFDWDDAIVKTDLYEQNVLEVIQELDSQPEKVERMRRRNVVNALLKHDWVYRWREVLAAFDLEPSPAVIAREKTLQKLARNIDAIDMPMAC</sequence>
<dbReference type="EMBL" id="JADEXP010000217">
    <property type="protein sequence ID" value="MBE9068941.1"/>
    <property type="molecule type" value="Genomic_DNA"/>
</dbReference>
<dbReference type="RefSeq" id="WP_193994863.1">
    <property type="nucleotide sequence ID" value="NZ_JADEXP010000217.1"/>
</dbReference>
<gene>
    <name evidence="2" type="ORF">IQ260_20055</name>
</gene>
<dbReference type="Proteomes" id="UP000615026">
    <property type="component" value="Unassembled WGS sequence"/>
</dbReference>
<proteinExistence type="predicted"/>
<dbReference type="InterPro" id="IPR055259">
    <property type="entry name" value="YkvP/CgeB_Glyco_trans-like"/>
</dbReference>
<keyword evidence="3" id="KW-1185">Reference proteome</keyword>
<dbReference type="Pfam" id="PF13524">
    <property type="entry name" value="Glyco_trans_1_2"/>
    <property type="match status" value="1"/>
</dbReference>
<dbReference type="AlphaFoldDB" id="A0A928ZWW7"/>
<organism evidence="2 3">
    <name type="scientific">Leptolyngbya cf. ectocarpi LEGE 11479</name>
    <dbReference type="NCBI Taxonomy" id="1828722"/>
    <lineage>
        <taxon>Bacteria</taxon>
        <taxon>Bacillati</taxon>
        <taxon>Cyanobacteriota</taxon>
        <taxon>Cyanophyceae</taxon>
        <taxon>Leptolyngbyales</taxon>
        <taxon>Leptolyngbyaceae</taxon>
        <taxon>Leptolyngbya group</taxon>
        <taxon>Leptolyngbya</taxon>
    </lineage>
</organism>
<name>A0A928ZWW7_LEPEC</name>
<feature type="domain" description="Spore protein YkvP/CgeB glycosyl transferase-like" evidence="1">
    <location>
        <begin position="238"/>
        <end position="353"/>
    </location>
</feature>
<evidence type="ECO:0000313" key="3">
    <source>
        <dbReference type="Proteomes" id="UP000615026"/>
    </source>
</evidence>
<evidence type="ECO:0000259" key="1">
    <source>
        <dbReference type="Pfam" id="PF13524"/>
    </source>
</evidence>
<protein>
    <submittedName>
        <fullName evidence="2">Glycosyltransferase family 1 protein</fullName>
    </submittedName>
</protein>
<evidence type="ECO:0000313" key="2">
    <source>
        <dbReference type="EMBL" id="MBE9068941.1"/>
    </source>
</evidence>
<accession>A0A928ZWW7</accession>